<evidence type="ECO:0000256" key="7">
    <source>
        <dbReference type="HAMAP-Rule" id="MF_00675"/>
    </source>
</evidence>
<reference evidence="8" key="1">
    <citation type="submission" date="2020-10" db="EMBL/GenBank/DDBJ databases">
        <authorList>
            <person name="Gilroy R."/>
        </authorList>
    </citation>
    <scope>NUCLEOTIDE SEQUENCE</scope>
    <source>
        <strain evidence="8">CHK195-4489</strain>
    </source>
</reference>
<evidence type="ECO:0000256" key="4">
    <source>
        <dbReference type="ARBA" id="ARBA00012546"/>
    </source>
</evidence>
<dbReference type="Gene3D" id="1.10.2020.10">
    <property type="entry name" value="uronate isomerase, domain 2, chain A"/>
    <property type="match status" value="1"/>
</dbReference>
<dbReference type="Gene3D" id="3.20.20.140">
    <property type="entry name" value="Metal-dependent hydrolases"/>
    <property type="match status" value="1"/>
</dbReference>
<evidence type="ECO:0000256" key="1">
    <source>
        <dbReference type="ARBA" id="ARBA00001165"/>
    </source>
</evidence>
<dbReference type="InterPro" id="IPR032466">
    <property type="entry name" value="Metal_Hydrolase"/>
</dbReference>
<comment type="catalytic activity">
    <reaction evidence="1 7">
        <text>D-glucuronate = D-fructuronate</text>
        <dbReference type="Rhea" id="RHEA:13049"/>
        <dbReference type="ChEBI" id="CHEBI:58720"/>
        <dbReference type="ChEBI" id="CHEBI:59863"/>
        <dbReference type="EC" id="5.3.1.12"/>
    </reaction>
</comment>
<evidence type="ECO:0000256" key="3">
    <source>
        <dbReference type="ARBA" id="ARBA00008397"/>
    </source>
</evidence>
<protein>
    <recommendedName>
        <fullName evidence="5 7">Uronate isomerase</fullName>
        <ecNumber evidence="4 7">5.3.1.12</ecNumber>
    </recommendedName>
    <alternativeName>
        <fullName evidence="7">Glucuronate isomerase</fullName>
    </alternativeName>
    <alternativeName>
        <fullName evidence="7">Uronic isomerase</fullName>
    </alternativeName>
</protein>
<dbReference type="PANTHER" id="PTHR30068">
    <property type="entry name" value="URONATE ISOMERASE"/>
    <property type="match status" value="1"/>
</dbReference>
<dbReference type="Proteomes" id="UP000824089">
    <property type="component" value="Unassembled WGS sequence"/>
</dbReference>
<dbReference type="SUPFAM" id="SSF51556">
    <property type="entry name" value="Metallo-dependent hydrolases"/>
    <property type="match status" value="1"/>
</dbReference>
<comment type="catalytic activity">
    <reaction evidence="7">
        <text>aldehydo-D-galacturonate = keto-D-tagaturonate</text>
        <dbReference type="Rhea" id="RHEA:27702"/>
        <dbReference type="ChEBI" id="CHEBI:12952"/>
        <dbReference type="ChEBI" id="CHEBI:17886"/>
    </reaction>
</comment>
<evidence type="ECO:0000256" key="5">
    <source>
        <dbReference type="ARBA" id="ARBA00020555"/>
    </source>
</evidence>
<dbReference type="InterPro" id="IPR003766">
    <property type="entry name" value="Uronate_isomerase"/>
</dbReference>
<evidence type="ECO:0000313" key="8">
    <source>
        <dbReference type="EMBL" id="HIU28872.1"/>
    </source>
</evidence>
<evidence type="ECO:0000256" key="2">
    <source>
        <dbReference type="ARBA" id="ARBA00004892"/>
    </source>
</evidence>
<name>A0A9D1I6Y7_9CLOT</name>
<dbReference type="NCBIfam" id="NF002794">
    <property type="entry name" value="PRK02925.1"/>
    <property type="match status" value="1"/>
</dbReference>
<accession>A0A9D1I6Y7</accession>
<dbReference type="HAMAP" id="MF_00675">
    <property type="entry name" value="UxaC"/>
    <property type="match status" value="1"/>
</dbReference>
<proteinExistence type="inferred from homology"/>
<dbReference type="GO" id="GO:0042840">
    <property type="term" value="P:D-glucuronate catabolic process"/>
    <property type="evidence" value="ECO:0007669"/>
    <property type="project" value="TreeGrafter"/>
</dbReference>
<reference evidence="8" key="2">
    <citation type="journal article" date="2021" name="PeerJ">
        <title>Extensive microbial diversity within the chicken gut microbiome revealed by metagenomics and culture.</title>
        <authorList>
            <person name="Gilroy R."/>
            <person name="Ravi A."/>
            <person name="Getino M."/>
            <person name="Pursley I."/>
            <person name="Horton D.L."/>
            <person name="Alikhan N.F."/>
            <person name="Baker D."/>
            <person name="Gharbi K."/>
            <person name="Hall N."/>
            <person name="Watson M."/>
            <person name="Adriaenssens E.M."/>
            <person name="Foster-Nyarko E."/>
            <person name="Jarju S."/>
            <person name="Secka A."/>
            <person name="Antonio M."/>
            <person name="Oren A."/>
            <person name="Chaudhuri R.R."/>
            <person name="La Ragione R."/>
            <person name="Hildebrand F."/>
            <person name="Pallen M.J."/>
        </authorList>
    </citation>
    <scope>NUCLEOTIDE SEQUENCE</scope>
    <source>
        <strain evidence="8">CHK195-4489</strain>
    </source>
</reference>
<keyword evidence="6 7" id="KW-0413">Isomerase</keyword>
<dbReference type="EC" id="5.3.1.12" evidence="4 7"/>
<dbReference type="AlphaFoldDB" id="A0A9D1I6Y7"/>
<sequence>MKKTFMGKDFMLGSETAVRIYEQYAQSLPIIDYHCHINPGEIAENLRYRNIAGVWLGGDHYKWRAMRINGVPEKYITGDAEDYEKFEAWAATMPKLAGSPLYSWSHLELQRFFQVTEPLSPATCKKIWEHCNSVLKDLPVREMIRRSNVEVIITTDDPADDLSAHALLAKGGCSAKVLPGFRPDKLLAIEAPDFPKYIAKLCAACGQEIRSFPVLKSVLSSRIAYFAEHGCRASDHGLSTIPYTPCSEEEADRILKLALAGKTPEPAECDAYRTALMLYLAEEYTKRDWVMEIHYGVLRNINTEAFRSLGPDTGFDAAGDAPAGTKLAALLNAMEEKKALPKTILFSIKESDNELLNTIAGSFQRPGTAGRVQQGAAWWFNDTKAGMANQLRAYSELSVLGTFTGMLTDSRSFLSYARHEYFRRIFCNFIADLVENGEYPDDEASLALLVKGVCYDNAKSFFNV</sequence>
<dbReference type="GO" id="GO:0008880">
    <property type="term" value="F:glucuronate isomerase activity"/>
    <property type="evidence" value="ECO:0007669"/>
    <property type="project" value="UniProtKB-UniRule"/>
</dbReference>
<evidence type="ECO:0000313" key="9">
    <source>
        <dbReference type="Proteomes" id="UP000824089"/>
    </source>
</evidence>
<dbReference type="EMBL" id="DVMM01000021">
    <property type="protein sequence ID" value="HIU28872.1"/>
    <property type="molecule type" value="Genomic_DNA"/>
</dbReference>
<dbReference type="Pfam" id="PF02614">
    <property type="entry name" value="UxaC"/>
    <property type="match status" value="1"/>
</dbReference>
<dbReference type="GO" id="GO:0019698">
    <property type="term" value="P:D-galacturonate catabolic process"/>
    <property type="evidence" value="ECO:0007669"/>
    <property type="project" value="TreeGrafter"/>
</dbReference>
<organism evidence="8 9">
    <name type="scientific">Candidatus Egerieisoma faecipullorum</name>
    <dbReference type="NCBI Taxonomy" id="2840963"/>
    <lineage>
        <taxon>Bacteria</taxon>
        <taxon>Bacillati</taxon>
        <taxon>Bacillota</taxon>
        <taxon>Clostridia</taxon>
        <taxon>Eubacteriales</taxon>
        <taxon>Clostridiaceae</taxon>
        <taxon>Clostridiaceae incertae sedis</taxon>
        <taxon>Candidatus Egerieisoma</taxon>
    </lineage>
</organism>
<gene>
    <name evidence="7 8" type="primary">uxaC</name>
    <name evidence="8" type="ORF">IAD50_01095</name>
</gene>
<dbReference type="PANTHER" id="PTHR30068:SF4">
    <property type="entry name" value="URONATE ISOMERASE"/>
    <property type="match status" value="1"/>
</dbReference>
<evidence type="ECO:0000256" key="6">
    <source>
        <dbReference type="ARBA" id="ARBA00023235"/>
    </source>
</evidence>
<comment type="caution">
    <text evidence="8">The sequence shown here is derived from an EMBL/GenBank/DDBJ whole genome shotgun (WGS) entry which is preliminary data.</text>
</comment>
<comment type="pathway">
    <text evidence="2 7">Carbohydrate metabolism; pentose and glucuronate interconversion.</text>
</comment>
<comment type="similarity">
    <text evidence="3 7">Belongs to the metallo-dependent hydrolases superfamily. Uronate isomerase family.</text>
</comment>